<dbReference type="VEuPathDB" id="VectorBase:GBRI007274"/>
<organism evidence="2 3">
    <name type="scientific">Glossina brevipalpis</name>
    <dbReference type="NCBI Taxonomy" id="37001"/>
    <lineage>
        <taxon>Eukaryota</taxon>
        <taxon>Metazoa</taxon>
        <taxon>Ecdysozoa</taxon>
        <taxon>Arthropoda</taxon>
        <taxon>Hexapoda</taxon>
        <taxon>Insecta</taxon>
        <taxon>Pterygota</taxon>
        <taxon>Neoptera</taxon>
        <taxon>Endopterygota</taxon>
        <taxon>Diptera</taxon>
        <taxon>Brachycera</taxon>
        <taxon>Muscomorpha</taxon>
        <taxon>Hippoboscoidea</taxon>
        <taxon>Glossinidae</taxon>
        <taxon>Glossina</taxon>
    </lineage>
</organism>
<dbReference type="EnsemblMetazoa" id="GBRI007274-RA">
    <property type="protein sequence ID" value="GBRI007274-PA"/>
    <property type="gene ID" value="GBRI007274"/>
</dbReference>
<reference evidence="3" key="1">
    <citation type="submission" date="2014-03" db="EMBL/GenBank/DDBJ databases">
        <authorList>
            <person name="Aksoy S."/>
            <person name="Warren W."/>
            <person name="Wilson R.K."/>
        </authorList>
    </citation>
    <scope>NUCLEOTIDE SEQUENCE [LARGE SCALE GENOMIC DNA]</scope>
    <source>
        <strain evidence="3">IAEA</strain>
    </source>
</reference>
<keyword evidence="1" id="KW-0812">Transmembrane</keyword>
<dbReference type="Proteomes" id="UP000091820">
    <property type="component" value="Unassembled WGS sequence"/>
</dbReference>
<evidence type="ECO:0000256" key="1">
    <source>
        <dbReference type="SAM" id="Phobius"/>
    </source>
</evidence>
<keyword evidence="1" id="KW-1133">Transmembrane helix</keyword>
<reference evidence="2" key="2">
    <citation type="submission" date="2020-05" db="UniProtKB">
        <authorList>
            <consortium name="EnsemblMetazoa"/>
        </authorList>
    </citation>
    <scope>IDENTIFICATION</scope>
    <source>
        <strain evidence="2">IAEA</strain>
    </source>
</reference>
<accession>A0A1A9W5T0</accession>
<dbReference type="AlphaFoldDB" id="A0A1A9W5T0"/>
<protein>
    <submittedName>
        <fullName evidence="2">Uncharacterized protein</fullName>
    </submittedName>
</protein>
<keyword evidence="1" id="KW-0472">Membrane</keyword>
<proteinExistence type="predicted"/>
<feature type="transmembrane region" description="Helical" evidence="1">
    <location>
        <begin position="6"/>
        <end position="30"/>
    </location>
</feature>
<evidence type="ECO:0000313" key="3">
    <source>
        <dbReference type="Proteomes" id="UP000091820"/>
    </source>
</evidence>
<keyword evidence="3" id="KW-1185">Reference proteome</keyword>
<sequence length="104" mass="11319">MEPKDYSAASVGVATLQAFARLILHIIIAITTKSLRISNEHVTSVTAASLYPRVIQSETKALLVVVPPPSAPEILVTFMIDVKFDLDVCHSTFTDACSSQILQY</sequence>
<name>A0A1A9W5T0_9MUSC</name>
<evidence type="ECO:0000313" key="2">
    <source>
        <dbReference type="EnsemblMetazoa" id="GBRI007274-PA"/>
    </source>
</evidence>